<dbReference type="EMBL" id="CAESGF010000010">
    <property type="protein sequence ID" value="CAB4364150.1"/>
    <property type="molecule type" value="Genomic_DNA"/>
</dbReference>
<proteinExistence type="predicted"/>
<dbReference type="InterPro" id="IPR029068">
    <property type="entry name" value="Glyas_Bleomycin-R_OHBP_Dase"/>
</dbReference>
<evidence type="ECO:0000313" key="3">
    <source>
        <dbReference type="EMBL" id="CAB4938776.1"/>
    </source>
</evidence>
<gene>
    <name evidence="2" type="ORF">UFOPK2656_01829</name>
    <name evidence="3" type="ORF">UFOPK3651_01996</name>
    <name evidence="4" type="ORF">UFOPK3931_00034</name>
    <name evidence="1" type="ORF">UFOPK4189_01917</name>
</gene>
<reference evidence="1" key="1">
    <citation type="submission" date="2020-05" db="EMBL/GenBank/DDBJ databases">
        <authorList>
            <person name="Chiriac C."/>
            <person name="Salcher M."/>
            <person name="Ghai R."/>
            <person name="Kavagutti S V."/>
        </authorList>
    </citation>
    <scope>NUCLEOTIDE SEQUENCE</scope>
</reference>
<dbReference type="Gene3D" id="3.10.180.10">
    <property type="entry name" value="2,3-Dihydroxybiphenyl 1,2-Dioxygenase, domain 1"/>
    <property type="match status" value="1"/>
</dbReference>
<dbReference type="EMBL" id="CAFBOL010000001">
    <property type="protein sequence ID" value="CAB4970171.1"/>
    <property type="molecule type" value="Genomic_DNA"/>
</dbReference>
<dbReference type="EMBL" id="CAFBMT010000011">
    <property type="protein sequence ID" value="CAB4938776.1"/>
    <property type="molecule type" value="Genomic_DNA"/>
</dbReference>
<dbReference type="SUPFAM" id="SSF54593">
    <property type="entry name" value="Glyoxalase/Bleomycin resistance protein/Dihydroxybiphenyl dioxygenase"/>
    <property type="match status" value="1"/>
</dbReference>
<organism evidence="1">
    <name type="scientific">freshwater metagenome</name>
    <dbReference type="NCBI Taxonomy" id="449393"/>
    <lineage>
        <taxon>unclassified sequences</taxon>
        <taxon>metagenomes</taxon>
        <taxon>ecological metagenomes</taxon>
    </lineage>
</organism>
<evidence type="ECO:0000313" key="1">
    <source>
        <dbReference type="EMBL" id="CAB4364150.1"/>
    </source>
</evidence>
<sequence>MSLRDDGTTAQLHGISNAWMPIGATIFELASPAVPGDATSRFHARFGDGGYMVILQASDLEPVRRRLDDAGVTIDWEIDYPDAKELHLSNASVGGTLLAIDWAATPDHWRWAGSDWPSHIRTHIAGEILAAEISVPDPARAAARWAEVVGGPLTPRPQGVVELALDRGALRFVPSETHGRGRLTGVDVSAGPAALVGTSVTVAGLQFRFVESSTPSHWWEESASHVPGAAV</sequence>
<name>A0A6J6A928_9ZZZZ</name>
<dbReference type="AlphaFoldDB" id="A0A6J6A928"/>
<dbReference type="EMBL" id="CAEZYF010000010">
    <property type="protein sequence ID" value="CAB4726755.1"/>
    <property type="molecule type" value="Genomic_DNA"/>
</dbReference>
<accession>A0A6J6A928</accession>
<evidence type="ECO:0000313" key="4">
    <source>
        <dbReference type="EMBL" id="CAB4970171.1"/>
    </source>
</evidence>
<protein>
    <submittedName>
        <fullName evidence="1">Unannotated protein</fullName>
    </submittedName>
</protein>
<evidence type="ECO:0000313" key="2">
    <source>
        <dbReference type="EMBL" id="CAB4726755.1"/>
    </source>
</evidence>